<evidence type="ECO:0000259" key="7">
    <source>
        <dbReference type="PROSITE" id="PS51900"/>
    </source>
</evidence>
<feature type="domain" description="Tyr recombinase" evidence="6">
    <location>
        <begin position="165"/>
        <end position="337"/>
    </location>
</feature>
<reference evidence="8 9" key="1">
    <citation type="submission" date="2020-08" db="EMBL/GenBank/DDBJ databases">
        <title>Genomic Encyclopedia of Type Strains, Phase IV (KMG-IV): sequencing the most valuable type-strain genomes for metagenomic binning, comparative biology and taxonomic classification.</title>
        <authorList>
            <person name="Goeker M."/>
        </authorList>
    </citation>
    <scope>NUCLEOTIDE SEQUENCE [LARGE SCALE GENOMIC DNA]</scope>
    <source>
        <strain evidence="8 9">DSM 19979</strain>
    </source>
</reference>
<keyword evidence="4" id="KW-0233">DNA recombination</keyword>
<evidence type="ECO:0000256" key="5">
    <source>
        <dbReference type="PROSITE-ProRule" id="PRU01248"/>
    </source>
</evidence>
<dbReference type="AlphaFoldDB" id="A0A840AHC3"/>
<dbReference type="Proteomes" id="UP000553193">
    <property type="component" value="Unassembled WGS sequence"/>
</dbReference>
<evidence type="ECO:0000256" key="1">
    <source>
        <dbReference type="ARBA" id="ARBA00008857"/>
    </source>
</evidence>
<accession>A0A840AHC3</accession>
<dbReference type="Pfam" id="PF00589">
    <property type="entry name" value="Phage_integrase"/>
    <property type="match status" value="1"/>
</dbReference>
<dbReference type="PROSITE" id="PS51898">
    <property type="entry name" value="TYR_RECOMBINASE"/>
    <property type="match status" value="1"/>
</dbReference>
<dbReference type="SUPFAM" id="SSF56349">
    <property type="entry name" value="DNA breaking-rejoining enzymes"/>
    <property type="match status" value="1"/>
</dbReference>
<feature type="domain" description="Core-binding (CB)" evidence="7">
    <location>
        <begin position="68"/>
        <end position="147"/>
    </location>
</feature>
<dbReference type="Gene3D" id="1.10.150.130">
    <property type="match status" value="1"/>
</dbReference>
<evidence type="ECO:0000313" key="9">
    <source>
        <dbReference type="Proteomes" id="UP000553193"/>
    </source>
</evidence>
<name>A0A840AHC3_9PROT</name>
<evidence type="ECO:0000256" key="2">
    <source>
        <dbReference type="ARBA" id="ARBA00022908"/>
    </source>
</evidence>
<dbReference type="InterPro" id="IPR044068">
    <property type="entry name" value="CB"/>
</dbReference>
<dbReference type="InterPro" id="IPR002104">
    <property type="entry name" value="Integrase_catalytic"/>
</dbReference>
<dbReference type="GO" id="GO:0006310">
    <property type="term" value="P:DNA recombination"/>
    <property type="evidence" value="ECO:0007669"/>
    <property type="project" value="UniProtKB-KW"/>
</dbReference>
<proteinExistence type="inferred from homology"/>
<dbReference type="PANTHER" id="PTHR30349:SF64">
    <property type="entry name" value="PROPHAGE INTEGRASE INTD-RELATED"/>
    <property type="match status" value="1"/>
</dbReference>
<dbReference type="Gene3D" id="1.10.443.10">
    <property type="entry name" value="Intergrase catalytic core"/>
    <property type="match status" value="1"/>
</dbReference>
<dbReference type="GO" id="GO:0003677">
    <property type="term" value="F:DNA binding"/>
    <property type="evidence" value="ECO:0007669"/>
    <property type="project" value="UniProtKB-UniRule"/>
</dbReference>
<keyword evidence="3 5" id="KW-0238">DNA-binding</keyword>
<evidence type="ECO:0000259" key="6">
    <source>
        <dbReference type="PROSITE" id="PS51898"/>
    </source>
</evidence>
<dbReference type="InterPro" id="IPR013762">
    <property type="entry name" value="Integrase-like_cat_sf"/>
</dbReference>
<evidence type="ECO:0000256" key="3">
    <source>
        <dbReference type="ARBA" id="ARBA00023125"/>
    </source>
</evidence>
<evidence type="ECO:0000313" key="8">
    <source>
        <dbReference type="EMBL" id="MBB3899973.1"/>
    </source>
</evidence>
<dbReference type="InterPro" id="IPR011010">
    <property type="entry name" value="DNA_brk_join_enz"/>
</dbReference>
<evidence type="ECO:0000256" key="4">
    <source>
        <dbReference type="ARBA" id="ARBA00023172"/>
    </source>
</evidence>
<keyword evidence="2" id="KW-0229">DNA integration</keyword>
<dbReference type="PANTHER" id="PTHR30349">
    <property type="entry name" value="PHAGE INTEGRASE-RELATED"/>
    <property type="match status" value="1"/>
</dbReference>
<comment type="caution">
    <text evidence="8">The sequence shown here is derived from an EMBL/GenBank/DDBJ whole genome shotgun (WGS) entry which is preliminary data.</text>
</comment>
<protein>
    <submittedName>
        <fullName evidence="8">Integrase</fullName>
    </submittedName>
</protein>
<organism evidence="8 9">
    <name type="scientific">Roseococcus suduntuyensis</name>
    <dbReference type="NCBI Taxonomy" id="455361"/>
    <lineage>
        <taxon>Bacteria</taxon>
        <taxon>Pseudomonadati</taxon>
        <taxon>Pseudomonadota</taxon>
        <taxon>Alphaproteobacteria</taxon>
        <taxon>Acetobacterales</taxon>
        <taxon>Roseomonadaceae</taxon>
        <taxon>Roseococcus</taxon>
    </lineage>
</organism>
<dbReference type="InterPro" id="IPR010998">
    <property type="entry name" value="Integrase_recombinase_N"/>
</dbReference>
<gene>
    <name evidence="8" type="ORF">GGQ83_003440</name>
</gene>
<dbReference type="PROSITE" id="PS51900">
    <property type="entry name" value="CB"/>
    <property type="match status" value="1"/>
</dbReference>
<dbReference type="InterPro" id="IPR050090">
    <property type="entry name" value="Tyrosine_recombinase_XerCD"/>
</dbReference>
<dbReference type="EMBL" id="JACIDJ010000007">
    <property type="protein sequence ID" value="MBB3899973.1"/>
    <property type="molecule type" value="Genomic_DNA"/>
</dbReference>
<dbReference type="GO" id="GO:0015074">
    <property type="term" value="P:DNA integration"/>
    <property type="evidence" value="ECO:0007669"/>
    <property type="project" value="UniProtKB-KW"/>
</dbReference>
<sequence length="347" mass="38960">MGLNAMARLRLDHVHTFTKGGRVYHYFRRGRQRVRLPGQPGSREFMDAYHAAQAGTEAPVGAAQTVPGSMAAAAADWYRAPAFTGLKPTSQRTYRRLMELFLKDHGARLVAHAEPRHLLRELEGMSSTPAQANALRNVLRSLFQFAFERGMRRDNPMRDVRRLKYEKAPYRPWEESHIAQYRARHPSGTRARLALELLLNTGQRRGDVIRMGPQHIRDGRLSVKQEKTGAELRLPIHRDLAAELATGAGQLVFLTTQAGAAFKSGTGFYNWFKSRCAEAGLPADLSPHGLRKAIARRLAKAGCTPHQIMSITGHKTLAEVERYTLDADQERLAESAIVRLRRTGKKK</sequence>
<comment type="similarity">
    <text evidence="1">Belongs to the 'phage' integrase family.</text>
</comment>
<keyword evidence="9" id="KW-1185">Reference proteome</keyword>